<feature type="compositionally biased region" description="Basic and acidic residues" evidence="1">
    <location>
        <begin position="90"/>
        <end position="100"/>
    </location>
</feature>
<dbReference type="OrthoDB" id="10417085at2759"/>
<name>A0A0F4GKV8_9PEZI</name>
<feature type="compositionally biased region" description="Basic and acidic residues" evidence="1">
    <location>
        <begin position="54"/>
        <end position="63"/>
    </location>
</feature>
<evidence type="ECO:0000313" key="2">
    <source>
        <dbReference type="EMBL" id="KJX97893.1"/>
    </source>
</evidence>
<reference evidence="2 3" key="1">
    <citation type="submission" date="2015-03" db="EMBL/GenBank/DDBJ databases">
        <title>RNA-seq based gene annotation and comparative genomics of four Zymoseptoria species reveal species-specific pathogenicity related genes and transposable element activity.</title>
        <authorList>
            <person name="Grandaubert J."/>
            <person name="Bhattacharyya A."/>
            <person name="Stukenbrock E.H."/>
        </authorList>
    </citation>
    <scope>NUCLEOTIDE SEQUENCE [LARGE SCALE GENOMIC DNA]</scope>
    <source>
        <strain evidence="2 3">Zb18110</strain>
    </source>
</reference>
<evidence type="ECO:0000256" key="1">
    <source>
        <dbReference type="SAM" id="MobiDB-lite"/>
    </source>
</evidence>
<keyword evidence="3" id="KW-1185">Reference proteome</keyword>
<feature type="region of interest" description="Disordered" evidence="1">
    <location>
        <begin position="232"/>
        <end position="306"/>
    </location>
</feature>
<gene>
    <name evidence="2" type="ORF">TI39_contig453g00021</name>
</gene>
<proteinExistence type="predicted"/>
<comment type="caution">
    <text evidence="2">The sequence shown here is derived from an EMBL/GenBank/DDBJ whole genome shotgun (WGS) entry which is preliminary data.</text>
</comment>
<feature type="region of interest" description="Disordered" evidence="1">
    <location>
        <begin position="1"/>
        <end position="190"/>
    </location>
</feature>
<feature type="compositionally biased region" description="Basic and acidic residues" evidence="1">
    <location>
        <begin position="1"/>
        <end position="14"/>
    </location>
</feature>
<feature type="compositionally biased region" description="Basic and acidic residues" evidence="1">
    <location>
        <begin position="122"/>
        <end position="137"/>
    </location>
</feature>
<dbReference type="Proteomes" id="UP000033647">
    <property type="component" value="Unassembled WGS sequence"/>
</dbReference>
<dbReference type="EMBL" id="LAFY01000445">
    <property type="protein sequence ID" value="KJX97893.1"/>
    <property type="molecule type" value="Genomic_DNA"/>
</dbReference>
<evidence type="ECO:0000313" key="3">
    <source>
        <dbReference type="Proteomes" id="UP000033647"/>
    </source>
</evidence>
<sequence>MNDDWYSRHGDDNYRQGYPPSVPASRAGGRHHDAPQPYFEPPPIAGYDDGDYVPPREVHDHYGVDPYAQSDARPQTTEMAAYDDEIAEAGYRRGYEDTRAYTHLPPPPSDYELGRRPRRHRSVEGSRRYDDRSRYSDDDSYADSRSQDRGGRRRYSDEERTIDGRSRSRSESRSRGREAFGGLSESEVGLGAKLVGGGAGALLGRKLGKKSALSTVAGAVVGSIAATAIEKQIEQRRGDQARGHRVRGDEQRDGDRARSRSRSRSGFRERLRSLSRRGARSLSARPRRTRRSDSFSSEESFRRPRY</sequence>
<organism evidence="2 3">
    <name type="scientific">Zymoseptoria brevis</name>
    <dbReference type="NCBI Taxonomy" id="1047168"/>
    <lineage>
        <taxon>Eukaryota</taxon>
        <taxon>Fungi</taxon>
        <taxon>Dikarya</taxon>
        <taxon>Ascomycota</taxon>
        <taxon>Pezizomycotina</taxon>
        <taxon>Dothideomycetes</taxon>
        <taxon>Dothideomycetidae</taxon>
        <taxon>Mycosphaerellales</taxon>
        <taxon>Mycosphaerellaceae</taxon>
        <taxon>Zymoseptoria</taxon>
    </lineage>
</organism>
<dbReference type="STRING" id="1047168.A0A0F4GKV8"/>
<feature type="compositionally biased region" description="Basic residues" evidence="1">
    <location>
        <begin position="273"/>
        <end position="290"/>
    </location>
</feature>
<dbReference type="AlphaFoldDB" id="A0A0F4GKV8"/>
<feature type="compositionally biased region" description="Basic and acidic residues" evidence="1">
    <location>
        <begin position="145"/>
        <end position="178"/>
    </location>
</feature>
<feature type="compositionally biased region" description="Basic and acidic residues" evidence="1">
    <location>
        <begin position="232"/>
        <end position="258"/>
    </location>
</feature>
<protein>
    <submittedName>
        <fullName evidence="2">Uncharacterized protein</fullName>
    </submittedName>
</protein>
<accession>A0A0F4GKV8</accession>